<sequence length="25" mass="3039">MIGIPTHRFRLHFYIFLSMELIESS</sequence>
<reference evidence="1" key="1">
    <citation type="submission" date="2018-02" db="EMBL/GenBank/DDBJ databases">
        <title>Rhizophora mucronata_Transcriptome.</title>
        <authorList>
            <person name="Meera S.P."/>
            <person name="Sreeshan A."/>
            <person name="Augustine A."/>
        </authorList>
    </citation>
    <scope>NUCLEOTIDE SEQUENCE</scope>
    <source>
        <tissue evidence="1">Leaf</tissue>
    </source>
</reference>
<name>A0A2P2R2X2_RHIMU</name>
<evidence type="ECO:0000313" key="1">
    <source>
        <dbReference type="EMBL" id="MBX73605.1"/>
    </source>
</evidence>
<dbReference type="EMBL" id="GGEC01093121">
    <property type="protein sequence ID" value="MBX73605.1"/>
    <property type="molecule type" value="Transcribed_RNA"/>
</dbReference>
<organism evidence="1">
    <name type="scientific">Rhizophora mucronata</name>
    <name type="common">Asiatic mangrove</name>
    <dbReference type="NCBI Taxonomy" id="61149"/>
    <lineage>
        <taxon>Eukaryota</taxon>
        <taxon>Viridiplantae</taxon>
        <taxon>Streptophyta</taxon>
        <taxon>Embryophyta</taxon>
        <taxon>Tracheophyta</taxon>
        <taxon>Spermatophyta</taxon>
        <taxon>Magnoliopsida</taxon>
        <taxon>eudicotyledons</taxon>
        <taxon>Gunneridae</taxon>
        <taxon>Pentapetalae</taxon>
        <taxon>rosids</taxon>
        <taxon>fabids</taxon>
        <taxon>Malpighiales</taxon>
        <taxon>Rhizophoraceae</taxon>
        <taxon>Rhizophora</taxon>
    </lineage>
</organism>
<dbReference type="AlphaFoldDB" id="A0A2P2R2X2"/>
<accession>A0A2P2R2X2</accession>
<proteinExistence type="predicted"/>
<protein>
    <submittedName>
        <fullName evidence="1">Uncharacterized protein</fullName>
    </submittedName>
</protein>